<dbReference type="Proteomes" id="UP000032430">
    <property type="component" value="Chromosome I"/>
</dbReference>
<evidence type="ECO:0000313" key="3">
    <source>
        <dbReference type="Proteomes" id="UP000032430"/>
    </source>
</evidence>
<dbReference type="InterPro" id="IPR038765">
    <property type="entry name" value="Papain-like_cys_pep_sf"/>
</dbReference>
<protein>
    <recommendedName>
        <fullName evidence="4">DUF1460 domain-containing protein</fullName>
    </recommendedName>
</protein>
<dbReference type="AlphaFoldDB" id="A0A098G0D0"/>
<keyword evidence="1" id="KW-0812">Transmembrane</keyword>
<gene>
    <name evidence="2" type="ORF">LFA_0459</name>
</gene>
<dbReference type="Gene3D" id="2.30.260.10">
    <property type="entry name" value="putative xylanase like domain"/>
    <property type="match status" value="1"/>
</dbReference>
<dbReference type="Pfam" id="PF07313">
    <property type="entry name" value="AmiA-like"/>
    <property type="match status" value="1"/>
</dbReference>
<reference evidence="3" key="1">
    <citation type="submission" date="2014-09" db="EMBL/GenBank/DDBJ databases">
        <authorList>
            <person name="Gomez-Valero L."/>
        </authorList>
    </citation>
    <scope>NUCLEOTIDE SEQUENCE [LARGE SCALE GENOMIC DNA]</scope>
    <source>
        <strain evidence="3">ATCC700992</strain>
    </source>
</reference>
<dbReference type="HOGENOM" id="CLU_070818_0_0_6"/>
<evidence type="ECO:0000313" key="2">
    <source>
        <dbReference type="EMBL" id="CEG55923.1"/>
    </source>
</evidence>
<organism evidence="2 3">
    <name type="scientific">Legionella fallonii LLAP-10</name>
    <dbReference type="NCBI Taxonomy" id="1212491"/>
    <lineage>
        <taxon>Bacteria</taxon>
        <taxon>Pseudomonadati</taxon>
        <taxon>Pseudomonadota</taxon>
        <taxon>Gammaproteobacteria</taxon>
        <taxon>Legionellales</taxon>
        <taxon>Legionellaceae</taxon>
        <taxon>Legionella</taxon>
    </lineage>
</organism>
<keyword evidence="1" id="KW-0472">Membrane</keyword>
<dbReference type="KEGG" id="lfa:LFA_0459"/>
<dbReference type="Gene3D" id="1.10.287.520">
    <property type="entry name" value="Helix hairpin bin"/>
    <property type="match status" value="1"/>
</dbReference>
<dbReference type="OrthoDB" id="8740273at2"/>
<keyword evidence="3" id="KW-1185">Reference proteome</keyword>
<keyword evidence="1" id="KW-1133">Transmembrane helix</keyword>
<evidence type="ECO:0008006" key="4">
    <source>
        <dbReference type="Google" id="ProtNLM"/>
    </source>
</evidence>
<dbReference type="InterPro" id="IPR010846">
    <property type="entry name" value="AmiA-like"/>
</dbReference>
<name>A0A098G0D0_9GAMM</name>
<dbReference type="STRING" id="1212491.LFA_0459"/>
<sequence length="331" mass="37769">MKYTIALPRYLLLITLFMINFVSYAIDSAAIQDQADVTIKELYHTLNSMPNTSMAERINWISNHFLGKVYELGALGEGAKAHFDQYPQYRVDAFDCDTFVNTVLSLALADSVESFKQCQKLDRYKNGKVAYIYRNHFMSLDWNINNQKRGILKDITLDIQDQKKQPVAIYAVALIDKPSWYAHKNLSTIRVQNPDKIRQQNLLDELKMKGSHLEVATVKIPYIPFTALFTKDNQPNLYLFSQMPHGAIIQIVRPNWDLRKIIGTSLNVSHLGFAIRKNGQLYFRQASSQLGKVVDVPLVDYLKEAQSSPTIKGINVQIVLPKKPLSRDCGI</sequence>
<dbReference type="EMBL" id="LN614827">
    <property type="protein sequence ID" value="CEG55923.1"/>
    <property type="molecule type" value="Genomic_DNA"/>
</dbReference>
<dbReference type="Gene3D" id="1.10.3670.10">
    <property type="entry name" value="Putative xylanase like domain"/>
    <property type="match status" value="1"/>
</dbReference>
<dbReference type="RefSeq" id="WP_045094712.1">
    <property type="nucleotide sequence ID" value="NZ_LN614827.1"/>
</dbReference>
<accession>A0A098G0D0</accession>
<evidence type="ECO:0000256" key="1">
    <source>
        <dbReference type="SAM" id="Phobius"/>
    </source>
</evidence>
<feature type="transmembrane region" description="Helical" evidence="1">
    <location>
        <begin position="7"/>
        <end position="26"/>
    </location>
</feature>
<dbReference type="SUPFAM" id="SSF54001">
    <property type="entry name" value="Cysteine proteinases"/>
    <property type="match status" value="1"/>
</dbReference>
<proteinExistence type="predicted"/>